<gene>
    <name evidence="1" type="ORF">TM448A06145_0007</name>
</gene>
<dbReference type="AlphaFoldDB" id="A0A6H2A643"/>
<sequence length="80" mass="9381">MGFKTRRKNVDVGRTSKAMILPAFLEIGRESSIAGNRLILSDPRGEISEEMLLEFYEKHVEPILWQYFRQQQQTQKVDKP</sequence>
<organism evidence="1">
    <name type="scientific">viral metagenome</name>
    <dbReference type="NCBI Taxonomy" id="1070528"/>
    <lineage>
        <taxon>unclassified sequences</taxon>
        <taxon>metagenomes</taxon>
        <taxon>organismal metagenomes</taxon>
    </lineage>
</organism>
<reference evidence="1" key="1">
    <citation type="submission" date="2020-03" db="EMBL/GenBank/DDBJ databases">
        <title>The deep terrestrial virosphere.</title>
        <authorList>
            <person name="Holmfeldt K."/>
            <person name="Nilsson E."/>
            <person name="Simone D."/>
            <person name="Lopez-Fernandez M."/>
            <person name="Wu X."/>
            <person name="de Brujin I."/>
            <person name="Lundin D."/>
            <person name="Andersson A."/>
            <person name="Bertilsson S."/>
            <person name="Dopson M."/>
        </authorList>
    </citation>
    <scope>NUCLEOTIDE SEQUENCE</scope>
    <source>
        <strain evidence="1">TM448A06145</strain>
    </source>
</reference>
<evidence type="ECO:0000313" key="1">
    <source>
        <dbReference type="EMBL" id="QJA54910.1"/>
    </source>
</evidence>
<protein>
    <submittedName>
        <fullName evidence="1">Uncharacterized protein</fullName>
    </submittedName>
</protein>
<dbReference type="EMBL" id="MT144549">
    <property type="protein sequence ID" value="QJA54910.1"/>
    <property type="molecule type" value="Genomic_DNA"/>
</dbReference>
<proteinExistence type="predicted"/>
<name>A0A6H2A643_9ZZZZ</name>
<accession>A0A6H2A643</accession>